<reference evidence="11" key="3">
    <citation type="submission" date="2025-09" db="UniProtKB">
        <authorList>
            <consortium name="Ensembl"/>
        </authorList>
    </citation>
    <scope>IDENTIFICATION</scope>
</reference>
<dbReference type="Gene3D" id="2.60.40.10">
    <property type="entry name" value="Immunoglobulins"/>
    <property type="match status" value="1"/>
</dbReference>
<keyword evidence="5" id="KW-0443">Lipid metabolism</keyword>
<sequence length="259" mass="28640">MGNTSSERAGLERQGEKGHRRGTKDGERPKILMDSPEDADIFHGEDMKAPLEKEEFLAWRQDLEVSDKAPTQARPTVFRWTGAGKDVFVSGSFNNWVSKIPLTRSQNNFVAIVDLPEGEHQYKFYVDGQWTHDPSEPVVTNQLGTVNNLIQVKKTDFEVFDALLVDSLKSSDVSGKGCTPVYLYSLSIKGRAAPVYLHTCTPCPSGEGLHTCRAGPVFIVGPVPLVGQLLCASQDGVMVLSATHRYKKKFVTTLLYKPI</sequence>
<evidence type="ECO:0000256" key="9">
    <source>
        <dbReference type="SAM" id="MobiDB-lite"/>
    </source>
</evidence>
<dbReference type="CDD" id="cd02859">
    <property type="entry name" value="E_set_AMPKbeta_like_N"/>
    <property type="match status" value="1"/>
</dbReference>
<dbReference type="GeneTree" id="ENSGT00940000155307"/>
<organism evidence="11 12">
    <name type="scientific">Lepisosteus oculatus</name>
    <name type="common">Spotted gar</name>
    <dbReference type="NCBI Taxonomy" id="7918"/>
    <lineage>
        <taxon>Eukaryota</taxon>
        <taxon>Metazoa</taxon>
        <taxon>Chordata</taxon>
        <taxon>Craniata</taxon>
        <taxon>Vertebrata</taxon>
        <taxon>Euteleostomi</taxon>
        <taxon>Actinopterygii</taxon>
        <taxon>Neopterygii</taxon>
        <taxon>Holostei</taxon>
        <taxon>Semionotiformes</taxon>
        <taxon>Lepisosteidae</taxon>
        <taxon>Lepisosteus</taxon>
    </lineage>
</organism>
<dbReference type="Ensembl" id="ENSLOCT00000001757.1">
    <property type="protein sequence ID" value="ENSLOCP00000001752.1"/>
    <property type="gene ID" value="ENSLOCG00000001533.1"/>
</dbReference>
<accession>W5M045</accession>
<feature type="domain" description="Association with the SNF1 complex (ASC)" evidence="10">
    <location>
        <begin position="89"/>
        <end position="259"/>
    </location>
</feature>
<reference evidence="12" key="1">
    <citation type="submission" date="2011-12" db="EMBL/GenBank/DDBJ databases">
        <title>The Draft Genome of Lepisosteus oculatus.</title>
        <authorList>
            <consortium name="The Broad Institute Genome Assembly &amp; Analysis Group"/>
            <consortium name="Computational R&amp;D Group"/>
            <consortium name="and Sequencing Platform"/>
            <person name="Di Palma F."/>
            <person name="Alfoldi J."/>
            <person name="Johnson J."/>
            <person name="Berlin A."/>
            <person name="Gnerre S."/>
            <person name="Jaffe D."/>
            <person name="MacCallum I."/>
            <person name="Young S."/>
            <person name="Walker B.J."/>
            <person name="Lander E.S."/>
            <person name="Lindblad-Toh K."/>
        </authorList>
    </citation>
    <scope>NUCLEOTIDE SEQUENCE [LARGE SCALE GENOMIC DNA]</scope>
</reference>
<dbReference type="FunFam" id="2.60.40.10:FF:000139">
    <property type="entry name" value="Protein kinase AMP-activated non-catalytic subunit beta 1"/>
    <property type="match status" value="1"/>
</dbReference>
<comment type="similarity">
    <text evidence="1">Belongs to the 5'-AMP-activated protein kinase beta subunit family.</text>
</comment>
<keyword evidence="4" id="KW-0276">Fatty acid metabolism</keyword>
<dbReference type="EMBL" id="AHAT01028828">
    <property type="status" value="NOT_ANNOTATED_CDS"/>
    <property type="molecule type" value="Genomic_DNA"/>
</dbReference>
<evidence type="ECO:0000256" key="7">
    <source>
        <dbReference type="ARBA" id="ARBA00025878"/>
    </source>
</evidence>
<dbReference type="Pfam" id="PF04739">
    <property type="entry name" value="AMPKBI"/>
    <property type="match status" value="1"/>
</dbReference>
<evidence type="ECO:0000256" key="4">
    <source>
        <dbReference type="ARBA" id="ARBA00022832"/>
    </source>
</evidence>
<protein>
    <recommendedName>
        <fullName evidence="8">5'-AMP-activated protein kinase subunit beta-1</fullName>
    </recommendedName>
</protein>
<dbReference type="GO" id="GO:0005634">
    <property type="term" value="C:nucleus"/>
    <property type="evidence" value="ECO:0000318"/>
    <property type="project" value="GO_Central"/>
</dbReference>
<dbReference type="GO" id="GO:0005737">
    <property type="term" value="C:cytoplasm"/>
    <property type="evidence" value="ECO:0000318"/>
    <property type="project" value="GO_Central"/>
</dbReference>
<evidence type="ECO:0000256" key="2">
    <source>
        <dbReference type="ARBA" id="ARBA00022516"/>
    </source>
</evidence>
<dbReference type="EMBL" id="AHAT01028827">
    <property type="status" value="NOT_ANNOTATED_CDS"/>
    <property type="molecule type" value="Genomic_DNA"/>
</dbReference>
<dbReference type="InterPro" id="IPR013783">
    <property type="entry name" value="Ig-like_fold"/>
</dbReference>
<dbReference type="InterPro" id="IPR014756">
    <property type="entry name" value="Ig_E-set"/>
</dbReference>
<evidence type="ECO:0000256" key="8">
    <source>
        <dbReference type="ARBA" id="ARBA00040010"/>
    </source>
</evidence>
<dbReference type="SUPFAM" id="SSF81296">
    <property type="entry name" value="E set domains"/>
    <property type="match status" value="1"/>
</dbReference>
<keyword evidence="3" id="KW-0597">Phosphoprotein</keyword>
<dbReference type="Pfam" id="PF16561">
    <property type="entry name" value="AMPK1_CBM"/>
    <property type="match status" value="1"/>
</dbReference>
<keyword evidence="2" id="KW-0444">Lipid biosynthesis</keyword>
<dbReference type="GO" id="GO:0006631">
    <property type="term" value="P:fatty acid metabolic process"/>
    <property type="evidence" value="ECO:0007669"/>
    <property type="project" value="UniProtKB-KW"/>
</dbReference>
<evidence type="ECO:0000256" key="3">
    <source>
        <dbReference type="ARBA" id="ARBA00022553"/>
    </source>
</evidence>
<evidence type="ECO:0000259" key="10">
    <source>
        <dbReference type="SMART" id="SM01010"/>
    </source>
</evidence>
<reference evidence="11" key="2">
    <citation type="submission" date="2025-08" db="UniProtKB">
        <authorList>
            <consortium name="Ensembl"/>
        </authorList>
    </citation>
    <scope>IDENTIFICATION</scope>
</reference>
<dbReference type="PANTHER" id="PTHR10343">
    <property type="entry name" value="5'-AMP-ACTIVATED PROTEIN KINASE , BETA SUBUNIT"/>
    <property type="match status" value="1"/>
</dbReference>
<dbReference type="GO" id="GO:0031588">
    <property type="term" value="C:nucleotide-activated protein kinase complex"/>
    <property type="evidence" value="ECO:0000318"/>
    <property type="project" value="GO_Central"/>
</dbReference>
<dbReference type="GO" id="GO:0007165">
    <property type="term" value="P:signal transduction"/>
    <property type="evidence" value="ECO:0000318"/>
    <property type="project" value="GO_Central"/>
</dbReference>
<dbReference type="EMBL" id="AHAT01028826">
    <property type="status" value="NOT_ANNOTATED_CDS"/>
    <property type="molecule type" value="Genomic_DNA"/>
</dbReference>
<dbReference type="GO" id="GO:0019901">
    <property type="term" value="F:protein kinase binding"/>
    <property type="evidence" value="ECO:0000318"/>
    <property type="project" value="GO_Central"/>
</dbReference>
<dbReference type="InParanoid" id="W5M045"/>
<evidence type="ECO:0000256" key="5">
    <source>
        <dbReference type="ARBA" id="ARBA00023098"/>
    </source>
</evidence>
<keyword evidence="12" id="KW-1185">Reference proteome</keyword>
<comment type="function">
    <text evidence="6">Non-catalytic subunit of AMP-activated protein kinase (AMPK), an energy sensor protein kinase that plays a key role in regulating cellular energy metabolism. In response to reduction of intracellular ATP levels, AMPK activates energy-producing pathways and inhibits energy-consuming processes: inhibits protein, carbohydrate and lipid biosynthesis, as well as cell growth and proliferation. AMPK acts via direct phosphorylation of metabolic enzymes, and by longer-term effects via phosphorylation of transcription regulators. Also acts as a regulator of cellular polarity by remodeling the actin cytoskeleton; probably by indirectly activating myosin. Beta non-catalytic subunit acts as a scaffold on which the AMPK complex assembles, via its C-terminus that bridges alpha (PRKAA1 or PRKAA2) and gamma subunits (PRKAG1, PRKAG2 or PRKAG3).</text>
</comment>
<comment type="subunit">
    <text evidence="7">AMPK is a heterotrimer of an alpha catalytic subunit (PRKAA1 or PRKAA2), a beta (PRKAB1 or PRKAB2) and a gamma non-catalytic subunits (PRKAG1, PRKAG2 or PRKAG3). Interacts with FNIP1 and FNIP2.</text>
</comment>
<evidence type="ECO:0000256" key="6">
    <source>
        <dbReference type="ARBA" id="ARBA00025180"/>
    </source>
</evidence>
<dbReference type="AlphaFoldDB" id="W5M045"/>
<dbReference type="InterPro" id="IPR006828">
    <property type="entry name" value="ASC_dom"/>
</dbReference>
<dbReference type="PANTHER" id="PTHR10343:SF84">
    <property type="entry name" value="5'-AMP-ACTIVATED PROTEIN KINASE SUBUNIT BETA-1"/>
    <property type="match status" value="1"/>
</dbReference>
<dbReference type="GO" id="GO:0007399">
    <property type="term" value="P:nervous system development"/>
    <property type="evidence" value="ECO:0007669"/>
    <property type="project" value="UniProtKB-ARBA"/>
</dbReference>
<feature type="compositionally biased region" description="Basic and acidic residues" evidence="9">
    <location>
        <begin position="9"/>
        <end position="31"/>
    </location>
</feature>
<dbReference type="SUPFAM" id="SSF160219">
    <property type="entry name" value="AMPKBI-like"/>
    <property type="match status" value="1"/>
</dbReference>
<evidence type="ECO:0000313" key="12">
    <source>
        <dbReference type="Proteomes" id="UP000018468"/>
    </source>
</evidence>
<dbReference type="eggNOG" id="KOG1616">
    <property type="taxonomic scope" value="Eukaryota"/>
</dbReference>
<dbReference type="Gene3D" id="2.20.25.290">
    <property type="match status" value="1"/>
</dbReference>
<dbReference type="STRING" id="7918.ENSLOCP00000001752"/>
<proteinExistence type="inferred from homology"/>
<dbReference type="EMBL" id="AHAT01028829">
    <property type="status" value="NOT_ANNOTATED_CDS"/>
    <property type="molecule type" value="Genomic_DNA"/>
</dbReference>
<dbReference type="Proteomes" id="UP000018468">
    <property type="component" value="Linkage group LG20"/>
</dbReference>
<feature type="region of interest" description="Disordered" evidence="9">
    <location>
        <begin position="1"/>
        <end position="41"/>
    </location>
</feature>
<dbReference type="Bgee" id="ENSLOCG00000001533">
    <property type="expression patterns" value="Expressed in brain and 13 other cell types or tissues"/>
</dbReference>
<dbReference type="OMA" id="QRTINAP"/>
<dbReference type="SMART" id="SM01010">
    <property type="entry name" value="AMPKBI"/>
    <property type="match status" value="1"/>
</dbReference>
<dbReference type="InterPro" id="IPR050827">
    <property type="entry name" value="CRP1_MDG1_kinase"/>
</dbReference>
<dbReference type="InterPro" id="IPR032640">
    <property type="entry name" value="AMPK1_CBM"/>
</dbReference>
<evidence type="ECO:0000313" key="11">
    <source>
        <dbReference type="Ensembl" id="ENSLOCP00000001752.1"/>
    </source>
</evidence>
<evidence type="ECO:0000256" key="1">
    <source>
        <dbReference type="ARBA" id="ARBA00010926"/>
    </source>
</evidence>
<name>W5M045_LEPOC</name>
<dbReference type="InterPro" id="IPR037256">
    <property type="entry name" value="ASC_dom_sf"/>
</dbReference>